<sequence>MKLEITRTINCPTTKTIPVNTITVSILKGLNHEGFGGVINPVPKITDIIIITAFATKKYKGLTLNDSIPTIITRNNNNVFTNMKEASSPLMLSVVSKKWNKNGPGIKASINHKSLIKIPPLLSLNKF</sequence>
<evidence type="ECO:0000313" key="1">
    <source>
        <dbReference type="EMBL" id="MDQ0351358.1"/>
    </source>
</evidence>
<gene>
    <name evidence="1" type="ORF">J2R98_001172</name>
</gene>
<reference evidence="1 2" key="1">
    <citation type="submission" date="2023-07" db="EMBL/GenBank/DDBJ databases">
        <title>Genomic Encyclopedia of Type Strains, Phase IV (KMG-IV): sequencing the most valuable type-strain genomes for metagenomic binning, comparative biology and taxonomic classification.</title>
        <authorList>
            <person name="Goeker M."/>
        </authorList>
    </citation>
    <scope>NUCLEOTIDE SEQUENCE [LARGE SCALE GENOMIC DNA]</scope>
    <source>
        <strain evidence="1 2">DSM 15448</strain>
    </source>
</reference>
<accession>A0ABU0DSQ7</accession>
<protein>
    <submittedName>
        <fullName evidence="1">Uncharacterized protein</fullName>
    </submittedName>
</protein>
<keyword evidence="2" id="KW-1185">Reference proteome</keyword>
<dbReference type="EMBL" id="JAUSUP010000002">
    <property type="protein sequence ID" value="MDQ0351358.1"/>
    <property type="molecule type" value="Genomic_DNA"/>
</dbReference>
<organism evidence="1 2">
    <name type="scientific">Alkalibacillus filiformis</name>
    <dbReference type="NCBI Taxonomy" id="200990"/>
    <lineage>
        <taxon>Bacteria</taxon>
        <taxon>Bacillati</taxon>
        <taxon>Bacillota</taxon>
        <taxon>Bacilli</taxon>
        <taxon>Bacillales</taxon>
        <taxon>Bacillaceae</taxon>
        <taxon>Alkalibacillus</taxon>
    </lineage>
</organism>
<dbReference type="Proteomes" id="UP001236723">
    <property type="component" value="Unassembled WGS sequence"/>
</dbReference>
<name>A0ABU0DSQ7_9BACI</name>
<comment type="caution">
    <text evidence="1">The sequence shown here is derived from an EMBL/GenBank/DDBJ whole genome shotgun (WGS) entry which is preliminary data.</text>
</comment>
<evidence type="ECO:0000313" key="2">
    <source>
        <dbReference type="Proteomes" id="UP001236723"/>
    </source>
</evidence>
<proteinExistence type="predicted"/>